<dbReference type="Pfam" id="PF00027">
    <property type="entry name" value="cNMP_binding"/>
    <property type="match status" value="1"/>
</dbReference>
<dbReference type="Gene3D" id="2.60.120.10">
    <property type="entry name" value="Jelly Rolls"/>
    <property type="match status" value="1"/>
</dbReference>
<dbReference type="EMBL" id="RJJE01000017">
    <property type="protein sequence ID" value="RNI27249.1"/>
    <property type="molecule type" value="Genomic_DNA"/>
</dbReference>
<protein>
    <submittedName>
        <fullName evidence="10">Cyclic nucleotide-binding domain-containing protein</fullName>
    </submittedName>
</protein>
<organism evidence="10 11">
    <name type="scientific">Rufibacter immobilis</name>
    <dbReference type="NCBI Taxonomy" id="1348778"/>
    <lineage>
        <taxon>Bacteria</taxon>
        <taxon>Pseudomonadati</taxon>
        <taxon>Bacteroidota</taxon>
        <taxon>Cytophagia</taxon>
        <taxon>Cytophagales</taxon>
        <taxon>Hymenobacteraceae</taxon>
        <taxon>Rufibacter</taxon>
    </lineage>
</organism>
<evidence type="ECO:0000256" key="6">
    <source>
        <dbReference type="ARBA" id="ARBA00023136"/>
    </source>
</evidence>
<keyword evidence="6" id="KW-0472">Membrane</keyword>
<dbReference type="SUPFAM" id="SSF51206">
    <property type="entry name" value="cAMP-binding domain-like"/>
    <property type="match status" value="1"/>
</dbReference>
<keyword evidence="2" id="KW-0813">Transport</keyword>
<dbReference type="CDD" id="cd00038">
    <property type="entry name" value="CAP_ED"/>
    <property type="match status" value="1"/>
</dbReference>
<evidence type="ECO:0000256" key="5">
    <source>
        <dbReference type="ARBA" id="ARBA00023065"/>
    </source>
</evidence>
<evidence type="ECO:0000256" key="7">
    <source>
        <dbReference type="ARBA" id="ARBA00023286"/>
    </source>
</evidence>
<feature type="domain" description="Cyclic nucleotide-binding" evidence="9">
    <location>
        <begin position="15"/>
        <end position="130"/>
    </location>
</feature>
<dbReference type="GO" id="GO:0044877">
    <property type="term" value="F:protein-containing complex binding"/>
    <property type="evidence" value="ECO:0007669"/>
    <property type="project" value="TreeGrafter"/>
</dbReference>
<dbReference type="GO" id="GO:0016020">
    <property type="term" value="C:membrane"/>
    <property type="evidence" value="ECO:0007669"/>
    <property type="project" value="UniProtKB-SubCell"/>
</dbReference>
<keyword evidence="3" id="KW-0812">Transmembrane</keyword>
<proteinExistence type="predicted"/>
<dbReference type="Proteomes" id="UP000271010">
    <property type="component" value="Unassembled WGS sequence"/>
</dbReference>
<name>A0A3M9MP06_9BACT</name>
<evidence type="ECO:0000256" key="1">
    <source>
        <dbReference type="ARBA" id="ARBA00004141"/>
    </source>
</evidence>
<sequence>MLLIEKVLTLHSSRIFHDTPESDLVELAGALEELHLEPDTQLFAKGDQGDSMYFVYKGKVRIHDEEHTFATLGENEILGELSILDAEPRSATATTLEETILLKLEREPFYEIMISNAEVLKGILKTLCKRLRQMDIMLVESKAATAAD</sequence>
<keyword evidence="11" id="KW-1185">Reference proteome</keyword>
<comment type="caution">
    <text evidence="10">The sequence shown here is derived from an EMBL/GenBank/DDBJ whole genome shotgun (WGS) entry which is preliminary data.</text>
</comment>
<evidence type="ECO:0000256" key="3">
    <source>
        <dbReference type="ARBA" id="ARBA00022692"/>
    </source>
</evidence>
<dbReference type="InterPro" id="IPR018488">
    <property type="entry name" value="cNMP-bd_CS"/>
</dbReference>
<dbReference type="PROSITE" id="PS50042">
    <property type="entry name" value="CNMP_BINDING_3"/>
    <property type="match status" value="1"/>
</dbReference>
<accession>A0A3M9MP06</accession>
<evidence type="ECO:0000313" key="11">
    <source>
        <dbReference type="Proteomes" id="UP000271010"/>
    </source>
</evidence>
<reference evidence="10 11" key="1">
    <citation type="submission" date="2018-11" db="EMBL/GenBank/DDBJ databases">
        <title>Rufibacter latericius sp. nov., isolated from water in Baiyang Lake.</title>
        <authorList>
            <person name="Yang Y."/>
        </authorList>
    </citation>
    <scope>NUCLEOTIDE SEQUENCE [LARGE SCALE GENOMIC DNA]</scope>
    <source>
        <strain evidence="10 11">MCC P1</strain>
    </source>
</reference>
<keyword evidence="7" id="KW-1071">Ligand-gated ion channel</keyword>
<dbReference type="SMART" id="SM00100">
    <property type="entry name" value="cNMP"/>
    <property type="match status" value="1"/>
</dbReference>
<dbReference type="GO" id="GO:0005221">
    <property type="term" value="F:intracellularly cyclic nucleotide-activated monoatomic cation channel activity"/>
    <property type="evidence" value="ECO:0007669"/>
    <property type="project" value="InterPro"/>
</dbReference>
<comment type="subcellular location">
    <subcellularLocation>
        <location evidence="1">Membrane</location>
        <topology evidence="1">Multi-pass membrane protein</topology>
    </subcellularLocation>
</comment>
<evidence type="ECO:0000256" key="2">
    <source>
        <dbReference type="ARBA" id="ARBA00022448"/>
    </source>
</evidence>
<evidence type="ECO:0000259" key="9">
    <source>
        <dbReference type="PROSITE" id="PS50042"/>
    </source>
</evidence>
<evidence type="ECO:0000256" key="8">
    <source>
        <dbReference type="ARBA" id="ARBA00023303"/>
    </source>
</evidence>
<evidence type="ECO:0000256" key="4">
    <source>
        <dbReference type="ARBA" id="ARBA00022989"/>
    </source>
</evidence>
<dbReference type="PROSITE" id="PS00889">
    <property type="entry name" value="CNMP_BINDING_2"/>
    <property type="match status" value="1"/>
</dbReference>
<dbReference type="InterPro" id="IPR018490">
    <property type="entry name" value="cNMP-bd_dom_sf"/>
</dbReference>
<dbReference type="OrthoDB" id="9810708at2"/>
<dbReference type="InterPro" id="IPR014710">
    <property type="entry name" value="RmlC-like_jellyroll"/>
</dbReference>
<keyword evidence="4" id="KW-1133">Transmembrane helix</keyword>
<dbReference type="PANTHER" id="PTHR45638">
    <property type="entry name" value="CYCLIC NUCLEOTIDE-GATED CATION CHANNEL SUBUNIT A"/>
    <property type="match status" value="1"/>
</dbReference>
<dbReference type="InterPro" id="IPR050866">
    <property type="entry name" value="CNG_cation_channel"/>
</dbReference>
<dbReference type="RefSeq" id="WP_123133718.1">
    <property type="nucleotide sequence ID" value="NZ_JBHMAD010000008.1"/>
</dbReference>
<evidence type="ECO:0000313" key="10">
    <source>
        <dbReference type="EMBL" id="RNI27249.1"/>
    </source>
</evidence>
<dbReference type="PANTHER" id="PTHR45638:SF11">
    <property type="entry name" value="CYCLIC NUCLEOTIDE-GATED CATION CHANNEL SUBUNIT A"/>
    <property type="match status" value="1"/>
</dbReference>
<keyword evidence="5" id="KW-0406">Ion transport</keyword>
<gene>
    <name evidence="10" type="ORF">EFA69_13905</name>
</gene>
<dbReference type="AlphaFoldDB" id="A0A3M9MP06"/>
<dbReference type="InterPro" id="IPR000595">
    <property type="entry name" value="cNMP-bd_dom"/>
</dbReference>
<keyword evidence="8" id="KW-0407">Ion channel</keyword>